<dbReference type="AlphaFoldDB" id="W2TX65"/>
<name>W2TX65_NECAM</name>
<organism evidence="2 3">
    <name type="scientific">Necator americanus</name>
    <name type="common">Human hookworm</name>
    <dbReference type="NCBI Taxonomy" id="51031"/>
    <lineage>
        <taxon>Eukaryota</taxon>
        <taxon>Metazoa</taxon>
        <taxon>Ecdysozoa</taxon>
        <taxon>Nematoda</taxon>
        <taxon>Chromadorea</taxon>
        <taxon>Rhabditida</taxon>
        <taxon>Rhabditina</taxon>
        <taxon>Rhabditomorpha</taxon>
        <taxon>Strongyloidea</taxon>
        <taxon>Ancylostomatidae</taxon>
        <taxon>Bunostominae</taxon>
        <taxon>Necator</taxon>
    </lineage>
</organism>
<accession>W2TX65</accession>
<feature type="region of interest" description="Disordered" evidence="1">
    <location>
        <begin position="1"/>
        <end position="26"/>
    </location>
</feature>
<evidence type="ECO:0000256" key="1">
    <source>
        <dbReference type="SAM" id="MobiDB-lite"/>
    </source>
</evidence>
<keyword evidence="3" id="KW-1185">Reference proteome</keyword>
<proteinExistence type="predicted"/>
<dbReference type="Proteomes" id="UP000053676">
    <property type="component" value="Unassembled WGS sequence"/>
</dbReference>
<dbReference type="KEGG" id="nai:NECAME_06320"/>
<gene>
    <name evidence="2" type="ORF">NECAME_06320</name>
</gene>
<evidence type="ECO:0000313" key="3">
    <source>
        <dbReference type="Proteomes" id="UP000053676"/>
    </source>
</evidence>
<reference evidence="3" key="1">
    <citation type="journal article" date="2014" name="Nat. Genet.">
        <title>Genome of the human hookworm Necator americanus.</title>
        <authorList>
            <person name="Tang Y.T."/>
            <person name="Gao X."/>
            <person name="Rosa B.A."/>
            <person name="Abubucker S."/>
            <person name="Hallsworth-Pepin K."/>
            <person name="Martin J."/>
            <person name="Tyagi R."/>
            <person name="Heizer E."/>
            <person name="Zhang X."/>
            <person name="Bhonagiri-Palsikar V."/>
            <person name="Minx P."/>
            <person name="Warren W.C."/>
            <person name="Wang Q."/>
            <person name="Zhan B."/>
            <person name="Hotez P.J."/>
            <person name="Sternberg P.W."/>
            <person name="Dougall A."/>
            <person name="Gaze S.T."/>
            <person name="Mulvenna J."/>
            <person name="Sotillo J."/>
            <person name="Ranganathan S."/>
            <person name="Rabelo E.M."/>
            <person name="Wilson R.K."/>
            <person name="Felgner P.L."/>
            <person name="Bethony J."/>
            <person name="Hawdon J.M."/>
            <person name="Gasser R.B."/>
            <person name="Loukas A."/>
            <person name="Mitreva M."/>
        </authorList>
    </citation>
    <scope>NUCLEOTIDE SEQUENCE [LARGE SCALE GENOMIC DNA]</scope>
</reference>
<evidence type="ECO:0000313" key="2">
    <source>
        <dbReference type="EMBL" id="ETN85617.1"/>
    </source>
</evidence>
<sequence length="71" mass="7751">MRSAPRLAPIARRESAVGRAAGSIPADTDSGDWDVGWMVGWLASAMSLSRRQLSSTTYDSQIHKRAMKFIA</sequence>
<protein>
    <submittedName>
        <fullName evidence="2">Uncharacterized protein</fullName>
    </submittedName>
</protein>
<dbReference type="EMBL" id="KI657700">
    <property type="protein sequence ID" value="ETN85617.1"/>
    <property type="molecule type" value="Genomic_DNA"/>
</dbReference>